<dbReference type="EMBL" id="NTFH01000007">
    <property type="protein sequence ID" value="PHQ15285.1"/>
    <property type="molecule type" value="Genomic_DNA"/>
</dbReference>
<organism evidence="1 2">
    <name type="scientific">Marinobacter profundi</name>
    <dbReference type="NCBI Taxonomy" id="2666256"/>
    <lineage>
        <taxon>Bacteria</taxon>
        <taxon>Pseudomonadati</taxon>
        <taxon>Pseudomonadota</taxon>
        <taxon>Gammaproteobacteria</taxon>
        <taxon>Pseudomonadales</taxon>
        <taxon>Marinobacteraceae</taxon>
        <taxon>Marinobacter</taxon>
    </lineage>
</organism>
<evidence type="ECO:0000313" key="1">
    <source>
        <dbReference type="EMBL" id="PHQ15285.1"/>
    </source>
</evidence>
<name>A0A2G1ULG4_9GAMM</name>
<dbReference type="Pfam" id="PF20090">
    <property type="entry name" value="DUF6482"/>
    <property type="match status" value="1"/>
</dbReference>
<dbReference type="InterPro" id="IPR045508">
    <property type="entry name" value="DUF6482"/>
</dbReference>
<dbReference type="AlphaFoldDB" id="A0A2G1ULG4"/>
<evidence type="ECO:0000313" key="2">
    <source>
        <dbReference type="Proteomes" id="UP000231409"/>
    </source>
</evidence>
<protein>
    <submittedName>
        <fullName evidence="1">Uncharacterized protein</fullName>
    </submittedName>
</protein>
<keyword evidence="2" id="KW-1185">Reference proteome</keyword>
<gene>
    <name evidence="1" type="ORF">CLH61_09145</name>
</gene>
<reference evidence="1 2" key="1">
    <citation type="submission" date="2017-09" db="EMBL/GenBank/DDBJ databases">
        <title>The draft genome sequences of Marinobacter sp. PWS21.</title>
        <authorList>
            <person name="Cao J."/>
        </authorList>
    </citation>
    <scope>NUCLEOTIDE SEQUENCE [LARGE SCALE GENOMIC DNA]</scope>
    <source>
        <strain evidence="1 2">PWS21</strain>
    </source>
</reference>
<comment type="caution">
    <text evidence="1">The sequence shown here is derived from an EMBL/GenBank/DDBJ whole genome shotgun (WGS) entry which is preliminary data.</text>
</comment>
<proteinExistence type="predicted"/>
<sequence length="99" mass="11036">MRITLEELKSSPGQVIDLLEILSLEGQRYMARLHLGGDIKLLSDAGGQTRLFRSSWEIQDCLGSVTIARTEVVHSSAYTQMIGMDTAEFEPLRIKVQGQ</sequence>
<dbReference type="RefSeq" id="WP_099614411.1">
    <property type="nucleotide sequence ID" value="NZ_KZ319370.1"/>
</dbReference>
<dbReference type="Proteomes" id="UP000231409">
    <property type="component" value="Unassembled WGS sequence"/>
</dbReference>
<accession>A0A2G1ULG4</accession>